<gene>
    <name evidence="1" type="ORF">QAD02_005097</name>
</gene>
<protein>
    <submittedName>
        <fullName evidence="1">Uncharacterized protein</fullName>
    </submittedName>
</protein>
<evidence type="ECO:0000313" key="2">
    <source>
        <dbReference type="Proteomes" id="UP001239111"/>
    </source>
</evidence>
<dbReference type="Proteomes" id="UP001239111">
    <property type="component" value="Chromosome 3"/>
</dbReference>
<reference evidence="1" key="1">
    <citation type="submission" date="2023-04" db="EMBL/GenBank/DDBJ databases">
        <title>A chromosome-level genome assembly of the parasitoid wasp Eretmocerus hayati.</title>
        <authorList>
            <person name="Zhong Y."/>
            <person name="Liu S."/>
            <person name="Liu Y."/>
        </authorList>
    </citation>
    <scope>NUCLEOTIDE SEQUENCE</scope>
    <source>
        <strain evidence="1">ZJU_SS_LIU_2023</strain>
    </source>
</reference>
<keyword evidence="2" id="KW-1185">Reference proteome</keyword>
<name>A0ACC2NRJ7_9HYME</name>
<dbReference type="EMBL" id="CM056743">
    <property type="protein sequence ID" value="KAJ8673835.1"/>
    <property type="molecule type" value="Genomic_DNA"/>
</dbReference>
<accession>A0ACC2NRJ7</accession>
<proteinExistence type="predicted"/>
<organism evidence="1 2">
    <name type="scientific">Eretmocerus hayati</name>
    <dbReference type="NCBI Taxonomy" id="131215"/>
    <lineage>
        <taxon>Eukaryota</taxon>
        <taxon>Metazoa</taxon>
        <taxon>Ecdysozoa</taxon>
        <taxon>Arthropoda</taxon>
        <taxon>Hexapoda</taxon>
        <taxon>Insecta</taxon>
        <taxon>Pterygota</taxon>
        <taxon>Neoptera</taxon>
        <taxon>Endopterygota</taxon>
        <taxon>Hymenoptera</taxon>
        <taxon>Apocrita</taxon>
        <taxon>Proctotrupomorpha</taxon>
        <taxon>Chalcidoidea</taxon>
        <taxon>Aphelinidae</taxon>
        <taxon>Aphelininae</taxon>
        <taxon>Eretmocerus</taxon>
    </lineage>
</organism>
<sequence length="736" mass="82035">MAQSYDVNEVPSDKEIPCVARETEQAKLYLQKYCPAAAFEQYSKKLRDDKYKSKSDRLHDLHILPAQYEEAKELINLFKVNLTVDGSDEGLEDESEGYDETKQFSPNLFDVMHHFEQTGVALPRAEVAILNLSIRKLASRFRLENVRFWGKILGRPKNYYVVEATLPDDELERRLDQLDGEEHQEGSESVSTETREPGLDEAEKKALEKALVTNLPDSEQGDEDNEPGIVEKDTTFKLEFPPLPKSTWKPDPEVAPEKLGSGTNEKVYFVCSSPGLNDWVELPEVTPQQIVVARQVVHLFTGDPEAEIHTFPPFPGREKNYLRAQIARINKGIVENNRFVPLTLKDLIDPSMSNWCHHVPNILKQGRVKWRDPTKPNGEDEVNGPSFAISICLKQAYVVSSSLSNDVNIRSQAFYELHDEEAAGIDGRSGSSRPQKEIGPPLLTPLSEDFSPDCPSPWTARPSSELRPESAVALIRSNAWPGAFAYAIEKKFANVYIGWGYKHNAFNHSPSAMPPVQDQYALDSELVEAQDPTFDEEEAYRIANLPPPEGDTAVIAGVYGPVEAKAQKMFYDKATVEATFGPIKGPPSISDRLMEMYVRDTCESAILTSMHPVSTISVNVQELQDCGGLLACAINAACLALINSSLSMKFIFAAVCCMIDKDSGKVIVDPSTLQLTNAKASFTCAFDSTNKELICCQTSGRFSEEELLEAVNKCKESTHPIFEFFRDAVKKYATAI</sequence>
<comment type="caution">
    <text evidence="1">The sequence shown here is derived from an EMBL/GenBank/DDBJ whole genome shotgun (WGS) entry which is preliminary data.</text>
</comment>
<evidence type="ECO:0000313" key="1">
    <source>
        <dbReference type="EMBL" id="KAJ8673835.1"/>
    </source>
</evidence>